<gene>
    <name evidence="2" type="ORF">ILUMI_17949</name>
</gene>
<accession>A0A8K0G6V4</accession>
<evidence type="ECO:0000256" key="1">
    <source>
        <dbReference type="SAM" id="MobiDB-lite"/>
    </source>
</evidence>
<dbReference type="OrthoDB" id="6782199at2759"/>
<dbReference type="AlphaFoldDB" id="A0A8K0G6V4"/>
<dbReference type="EMBL" id="VTPC01078905">
    <property type="protein sequence ID" value="KAF2888224.1"/>
    <property type="molecule type" value="Genomic_DNA"/>
</dbReference>
<keyword evidence="3" id="KW-1185">Reference proteome</keyword>
<dbReference type="Proteomes" id="UP000801492">
    <property type="component" value="Unassembled WGS sequence"/>
</dbReference>
<evidence type="ECO:0000313" key="3">
    <source>
        <dbReference type="Proteomes" id="UP000801492"/>
    </source>
</evidence>
<organism evidence="2 3">
    <name type="scientific">Ignelater luminosus</name>
    <name type="common">Cucubano</name>
    <name type="synonym">Pyrophorus luminosus</name>
    <dbReference type="NCBI Taxonomy" id="2038154"/>
    <lineage>
        <taxon>Eukaryota</taxon>
        <taxon>Metazoa</taxon>
        <taxon>Ecdysozoa</taxon>
        <taxon>Arthropoda</taxon>
        <taxon>Hexapoda</taxon>
        <taxon>Insecta</taxon>
        <taxon>Pterygota</taxon>
        <taxon>Neoptera</taxon>
        <taxon>Endopterygota</taxon>
        <taxon>Coleoptera</taxon>
        <taxon>Polyphaga</taxon>
        <taxon>Elateriformia</taxon>
        <taxon>Elateroidea</taxon>
        <taxon>Elateridae</taxon>
        <taxon>Agrypninae</taxon>
        <taxon>Pyrophorini</taxon>
        <taxon>Ignelater</taxon>
    </lineage>
</organism>
<evidence type="ECO:0000313" key="2">
    <source>
        <dbReference type="EMBL" id="KAF2888224.1"/>
    </source>
</evidence>
<protein>
    <submittedName>
        <fullName evidence="2">Uncharacterized protein</fullName>
    </submittedName>
</protein>
<comment type="caution">
    <text evidence="2">The sequence shown here is derived from an EMBL/GenBank/DDBJ whole genome shotgun (WGS) entry which is preliminary data.</text>
</comment>
<feature type="region of interest" description="Disordered" evidence="1">
    <location>
        <begin position="57"/>
        <end position="76"/>
    </location>
</feature>
<sequence length="110" mass="13698">MFDECNIEEMDIKRMWDYFKDILRESAKLVYGVTKINKNKKETPRWNGEIKKEVKMKKEKGKRYPAESTNSRYNEYKEQRNKVKEMVKETKKKSWEDFREKMEENYFARY</sequence>
<name>A0A8K0G6V4_IGNLU</name>
<reference evidence="2" key="1">
    <citation type="submission" date="2019-08" db="EMBL/GenBank/DDBJ databases">
        <title>The genome of the North American firefly Photinus pyralis.</title>
        <authorList>
            <consortium name="Photinus pyralis genome working group"/>
            <person name="Fallon T.R."/>
            <person name="Sander Lower S.E."/>
            <person name="Weng J.-K."/>
        </authorList>
    </citation>
    <scope>NUCLEOTIDE SEQUENCE</scope>
    <source>
        <strain evidence="2">TRF0915ILg1</strain>
        <tissue evidence="2">Whole body</tissue>
    </source>
</reference>
<proteinExistence type="predicted"/>